<evidence type="ECO:0000256" key="1">
    <source>
        <dbReference type="ARBA" id="ARBA00004651"/>
    </source>
</evidence>
<comment type="subcellular location">
    <subcellularLocation>
        <location evidence="1">Cell membrane</location>
        <topology evidence="1">Multi-pass membrane protein</topology>
    </subcellularLocation>
</comment>
<proteinExistence type="predicted"/>
<feature type="non-terminal residue" evidence="10">
    <location>
        <position position="76"/>
    </location>
</feature>
<feature type="domain" description="ABC transmembrane type-1" evidence="9">
    <location>
        <begin position="20"/>
        <end position="76"/>
    </location>
</feature>
<protein>
    <recommendedName>
        <fullName evidence="9">ABC transmembrane type-1 domain-containing protein</fullName>
    </recommendedName>
</protein>
<keyword evidence="3" id="KW-1003">Cell membrane</keyword>
<keyword evidence="5" id="KW-0029">Amino-acid transport</keyword>
<dbReference type="AlphaFoldDB" id="X0XJH4"/>
<evidence type="ECO:0000256" key="5">
    <source>
        <dbReference type="ARBA" id="ARBA00022970"/>
    </source>
</evidence>
<name>X0XJH4_9ZZZZ</name>
<dbReference type="Gene3D" id="1.10.3720.10">
    <property type="entry name" value="MetI-like"/>
    <property type="match status" value="1"/>
</dbReference>
<dbReference type="SUPFAM" id="SSF161098">
    <property type="entry name" value="MetI-like"/>
    <property type="match status" value="1"/>
</dbReference>
<evidence type="ECO:0000259" key="9">
    <source>
        <dbReference type="PROSITE" id="PS50928"/>
    </source>
</evidence>
<keyword evidence="6 8" id="KW-1133">Transmembrane helix</keyword>
<dbReference type="EMBL" id="BARS01052527">
    <property type="protein sequence ID" value="GAG43335.1"/>
    <property type="molecule type" value="Genomic_DNA"/>
</dbReference>
<dbReference type="GO" id="GO:0006865">
    <property type="term" value="P:amino acid transport"/>
    <property type="evidence" value="ECO:0007669"/>
    <property type="project" value="UniProtKB-KW"/>
</dbReference>
<evidence type="ECO:0000256" key="7">
    <source>
        <dbReference type="ARBA" id="ARBA00023136"/>
    </source>
</evidence>
<dbReference type="GO" id="GO:0022857">
    <property type="term" value="F:transmembrane transporter activity"/>
    <property type="evidence" value="ECO:0007669"/>
    <property type="project" value="InterPro"/>
</dbReference>
<dbReference type="PANTHER" id="PTHR30614:SF0">
    <property type="entry name" value="L-CYSTINE TRANSPORT SYSTEM PERMEASE PROTEIN TCYL"/>
    <property type="match status" value="1"/>
</dbReference>
<dbReference type="InterPro" id="IPR035906">
    <property type="entry name" value="MetI-like_sf"/>
</dbReference>
<evidence type="ECO:0000256" key="3">
    <source>
        <dbReference type="ARBA" id="ARBA00022475"/>
    </source>
</evidence>
<keyword evidence="4 8" id="KW-0812">Transmembrane</keyword>
<feature type="transmembrane region" description="Helical" evidence="8">
    <location>
        <begin position="20"/>
        <end position="44"/>
    </location>
</feature>
<dbReference type="GO" id="GO:0043190">
    <property type="term" value="C:ATP-binding cassette (ABC) transporter complex"/>
    <property type="evidence" value="ECO:0007669"/>
    <property type="project" value="InterPro"/>
</dbReference>
<reference evidence="10" key="1">
    <citation type="journal article" date="2014" name="Front. Microbiol.">
        <title>High frequency of phylogenetically diverse reductive dehalogenase-homologous genes in deep subseafloor sedimentary metagenomes.</title>
        <authorList>
            <person name="Kawai M."/>
            <person name="Futagami T."/>
            <person name="Toyoda A."/>
            <person name="Takaki Y."/>
            <person name="Nishi S."/>
            <person name="Hori S."/>
            <person name="Arai W."/>
            <person name="Tsubouchi T."/>
            <person name="Morono Y."/>
            <person name="Uchiyama I."/>
            <person name="Ito T."/>
            <person name="Fujiyama A."/>
            <person name="Inagaki F."/>
            <person name="Takami H."/>
        </authorList>
    </citation>
    <scope>NUCLEOTIDE SEQUENCE</scope>
    <source>
        <strain evidence="10">Expedition CK06-06</strain>
    </source>
</reference>
<comment type="caution">
    <text evidence="10">The sequence shown here is derived from an EMBL/GenBank/DDBJ whole genome shotgun (WGS) entry which is preliminary data.</text>
</comment>
<gene>
    <name evidence="10" type="ORF">S01H1_78078</name>
</gene>
<dbReference type="NCBIfam" id="TIGR01726">
    <property type="entry name" value="HEQRo_perm_3TM"/>
    <property type="match status" value="1"/>
</dbReference>
<evidence type="ECO:0000256" key="6">
    <source>
        <dbReference type="ARBA" id="ARBA00022989"/>
    </source>
</evidence>
<dbReference type="PROSITE" id="PS50928">
    <property type="entry name" value="ABC_TM1"/>
    <property type="match status" value="1"/>
</dbReference>
<dbReference type="InterPro" id="IPR000515">
    <property type="entry name" value="MetI-like"/>
</dbReference>
<evidence type="ECO:0000256" key="2">
    <source>
        <dbReference type="ARBA" id="ARBA00022448"/>
    </source>
</evidence>
<organism evidence="10">
    <name type="scientific">marine sediment metagenome</name>
    <dbReference type="NCBI Taxonomy" id="412755"/>
    <lineage>
        <taxon>unclassified sequences</taxon>
        <taxon>metagenomes</taxon>
        <taxon>ecological metagenomes</taxon>
    </lineage>
</organism>
<accession>X0XJH4</accession>
<evidence type="ECO:0000313" key="10">
    <source>
        <dbReference type="EMBL" id="GAG43335.1"/>
    </source>
</evidence>
<keyword evidence="7 8" id="KW-0472">Membrane</keyword>
<dbReference type="InterPro" id="IPR043429">
    <property type="entry name" value="ArtM/GltK/GlnP/TcyL/YhdX-like"/>
</dbReference>
<evidence type="ECO:0000256" key="4">
    <source>
        <dbReference type="ARBA" id="ARBA00022692"/>
    </source>
</evidence>
<evidence type="ECO:0000256" key="8">
    <source>
        <dbReference type="SAM" id="Phobius"/>
    </source>
</evidence>
<keyword evidence="2" id="KW-0813">Transport</keyword>
<dbReference type="InterPro" id="IPR010065">
    <property type="entry name" value="AA_ABC_transptr_permease_3TM"/>
</dbReference>
<sequence>MNVWDWSYTAEIMPDLLDGLIVTLRATTLGITIALILGLLLAVARRARSPLLSWPASGFIEFVRSTPLLVQLFFMF</sequence>
<dbReference type="PANTHER" id="PTHR30614">
    <property type="entry name" value="MEMBRANE COMPONENT OF AMINO ACID ABC TRANSPORTER"/>
    <property type="match status" value="1"/>
</dbReference>